<keyword evidence="1" id="KW-1133">Transmembrane helix</keyword>
<feature type="transmembrane region" description="Helical" evidence="1">
    <location>
        <begin position="139"/>
        <end position="161"/>
    </location>
</feature>
<evidence type="ECO:0000313" key="3">
    <source>
        <dbReference type="Proteomes" id="UP000783742"/>
    </source>
</evidence>
<feature type="transmembrane region" description="Helical" evidence="1">
    <location>
        <begin position="9"/>
        <end position="29"/>
    </location>
</feature>
<keyword evidence="3" id="KW-1185">Reference proteome</keyword>
<comment type="caution">
    <text evidence="2">The sequence shown here is derived from an EMBL/GenBank/DDBJ whole genome shotgun (WGS) entry which is preliminary data.</text>
</comment>
<proteinExistence type="predicted"/>
<dbReference type="RefSeq" id="WP_216549649.1">
    <property type="nucleotide sequence ID" value="NZ_JAHLQO010000005.1"/>
</dbReference>
<gene>
    <name evidence="2" type="ORF">KQI68_08180</name>
</gene>
<feature type="transmembrane region" description="Helical" evidence="1">
    <location>
        <begin position="114"/>
        <end position="133"/>
    </location>
</feature>
<sequence>MKKFRVKDWVLMGLSLAMMIVIGKVLYSLSLTLPIPSSRVLITAPVFAFIYTATILKTRKIGTVTLISLCYGIYMMRMTLFGALAGVLSGIIADIITLLIFRNYNEVRNIIYSVPIRSSLSVWTSFFIVNIFVPQSRFVQAGIIPTVVITIVIYLIGLLASRYTVSIFSKRIVNA</sequence>
<name>A0ABS6FKM7_9FIRM</name>
<dbReference type="Proteomes" id="UP000783742">
    <property type="component" value="Unassembled WGS sequence"/>
</dbReference>
<evidence type="ECO:0008006" key="4">
    <source>
        <dbReference type="Google" id="ProtNLM"/>
    </source>
</evidence>
<reference evidence="2 3" key="1">
    <citation type="submission" date="2021-06" db="EMBL/GenBank/DDBJ databases">
        <authorList>
            <person name="Sun Q."/>
            <person name="Li D."/>
        </authorList>
    </citation>
    <scope>NUCLEOTIDE SEQUENCE [LARGE SCALE GENOMIC DNA]</scope>
    <source>
        <strain evidence="2 3">MSJ-1</strain>
    </source>
</reference>
<dbReference type="EMBL" id="JAHLQO010000005">
    <property type="protein sequence ID" value="MBU5669811.1"/>
    <property type="molecule type" value="Genomic_DNA"/>
</dbReference>
<accession>A0ABS6FKM7</accession>
<evidence type="ECO:0000256" key="1">
    <source>
        <dbReference type="SAM" id="Phobius"/>
    </source>
</evidence>
<organism evidence="2 3">
    <name type="scientific">Peptoniphilus ovalis</name>
    <dbReference type="NCBI Taxonomy" id="2841503"/>
    <lineage>
        <taxon>Bacteria</taxon>
        <taxon>Bacillati</taxon>
        <taxon>Bacillota</taxon>
        <taxon>Tissierellia</taxon>
        <taxon>Tissierellales</taxon>
        <taxon>Peptoniphilaceae</taxon>
        <taxon>Peptoniphilus</taxon>
    </lineage>
</organism>
<protein>
    <recommendedName>
        <fullName evidence="4">Rod shape-determining protein MreD</fullName>
    </recommendedName>
</protein>
<feature type="transmembrane region" description="Helical" evidence="1">
    <location>
        <begin position="83"/>
        <end position="102"/>
    </location>
</feature>
<keyword evidence="1" id="KW-0472">Membrane</keyword>
<evidence type="ECO:0000313" key="2">
    <source>
        <dbReference type="EMBL" id="MBU5669811.1"/>
    </source>
</evidence>
<feature type="transmembrane region" description="Helical" evidence="1">
    <location>
        <begin position="35"/>
        <end position="54"/>
    </location>
</feature>
<keyword evidence="1" id="KW-0812">Transmembrane</keyword>